<evidence type="ECO:0000256" key="2">
    <source>
        <dbReference type="SAM" id="Coils"/>
    </source>
</evidence>
<feature type="transmembrane region" description="Helical" evidence="3">
    <location>
        <begin position="336"/>
        <end position="355"/>
    </location>
</feature>
<feature type="transmembrane region" description="Helical" evidence="3">
    <location>
        <begin position="981"/>
        <end position="1007"/>
    </location>
</feature>
<keyword evidence="3" id="KW-1133">Transmembrane helix</keyword>
<accession>A0A3S9PAS5</accession>
<feature type="transmembrane region" description="Helical" evidence="3">
    <location>
        <begin position="527"/>
        <end position="545"/>
    </location>
</feature>
<dbReference type="GO" id="GO:0005886">
    <property type="term" value="C:plasma membrane"/>
    <property type="evidence" value="ECO:0007669"/>
    <property type="project" value="TreeGrafter"/>
</dbReference>
<dbReference type="Proteomes" id="UP000267268">
    <property type="component" value="Chromosome 2"/>
</dbReference>
<feature type="transmembrane region" description="Helical" evidence="3">
    <location>
        <begin position="959"/>
        <end position="975"/>
    </location>
</feature>
<name>A0A3S9PAS5_9BACT</name>
<protein>
    <submittedName>
        <fullName evidence="4">Uncharacterized protein</fullName>
    </submittedName>
</protein>
<evidence type="ECO:0000256" key="3">
    <source>
        <dbReference type="SAM" id="Phobius"/>
    </source>
</evidence>
<dbReference type="Pfam" id="PF02321">
    <property type="entry name" value="OEP"/>
    <property type="match status" value="1"/>
</dbReference>
<keyword evidence="3" id="KW-0812">Transmembrane</keyword>
<keyword evidence="3" id="KW-0472">Membrane</keyword>
<evidence type="ECO:0000256" key="1">
    <source>
        <dbReference type="ARBA" id="ARBA00007613"/>
    </source>
</evidence>
<dbReference type="Gene3D" id="3.30.70.1430">
    <property type="entry name" value="Multidrug efflux transporter AcrB pore domain"/>
    <property type="match status" value="2"/>
</dbReference>
<feature type="transmembrane region" description="Helical" evidence="3">
    <location>
        <begin position="432"/>
        <end position="454"/>
    </location>
</feature>
<dbReference type="Gene3D" id="3.30.2090.10">
    <property type="entry name" value="Multidrug efflux transporter AcrB TolC docking domain, DN and DC subdomains"/>
    <property type="match status" value="2"/>
</dbReference>
<feature type="coiled-coil region" evidence="2">
    <location>
        <begin position="1360"/>
        <end position="1409"/>
    </location>
</feature>
<dbReference type="PANTHER" id="PTHR32063">
    <property type="match status" value="1"/>
</dbReference>
<evidence type="ECO:0000313" key="5">
    <source>
        <dbReference type="Proteomes" id="UP000267268"/>
    </source>
</evidence>
<reference evidence="4 5" key="1">
    <citation type="submission" date="2018-12" db="EMBL/GenBank/DDBJ databases">
        <title>Flammeovirga pectinis sp. nov., isolated from the gut of the Korean scallop, Patinopecten yessoensis.</title>
        <authorList>
            <person name="Bae J.-W."/>
            <person name="Jeong Y.-S."/>
            <person name="Kang W."/>
        </authorList>
    </citation>
    <scope>NUCLEOTIDE SEQUENCE [LARGE SCALE GENOMIC DNA]</scope>
    <source>
        <strain evidence="4 5">L12M1</strain>
    </source>
</reference>
<feature type="transmembrane region" description="Helical" evidence="3">
    <location>
        <begin position="466"/>
        <end position="491"/>
    </location>
</feature>
<comment type="similarity">
    <text evidence="1">Belongs to the outer membrane factor (OMF) (TC 1.B.17) family.</text>
</comment>
<feature type="transmembrane region" description="Helical" evidence="3">
    <location>
        <begin position="1014"/>
        <end position="1032"/>
    </location>
</feature>
<dbReference type="EMBL" id="CP034563">
    <property type="protein sequence ID" value="AZQ65310.1"/>
    <property type="molecule type" value="Genomic_DNA"/>
</dbReference>
<dbReference type="SUPFAM" id="SSF82714">
    <property type="entry name" value="Multidrug efflux transporter AcrB TolC docking domain, DN and DC subdomains"/>
    <property type="match status" value="2"/>
</dbReference>
<proteinExistence type="inferred from homology"/>
<dbReference type="Gene3D" id="3.30.70.1440">
    <property type="entry name" value="Multidrug efflux transporter AcrB pore domain"/>
    <property type="match status" value="1"/>
</dbReference>
<keyword evidence="5" id="KW-1185">Reference proteome</keyword>
<dbReference type="KEGG" id="fll:EI427_24145"/>
<dbReference type="SUPFAM" id="SSF82693">
    <property type="entry name" value="Multidrug efflux transporter AcrB pore domain, PN1, PN2, PC1 and PC2 subdomains"/>
    <property type="match status" value="2"/>
</dbReference>
<organism evidence="4 5">
    <name type="scientific">Flammeovirga pectinis</name>
    <dbReference type="NCBI Taxonomy" id="2494373"/>
    <lineage>
        <taxon>Bacteria</taxon>
        <taxon>Pseudomonadati</taxon>
        <taxon>Bacteroidota</taxon>
        <taxon>Cytophagia</taxon>
        <taxon>Cytophagales</taxon>
        <taxon>Flammeovirgaceae</taxon>
        <taxon>Flammeovirga</taxon>
    </lineage>
</organism>
<evidence type="ECO:0000313" key="4">
    <source>
        <dbReference type="EMBL" id="AZQ65310.1"/>
    </source>
</evidence>
<dbReference type="Gene3D" id="1.20.1640.10">
    <property type="entry name" value="Multidrug efflux transporter AcrB transmembrane domain"/>
    <property type="match status" value="2"/>
</dbReference>
<dbReference type="PANTHER" id="PTHR32063:SF18">
    <property type="entry name" value="CATION EFFLUX SYSTEM PROTEIN"/>
    <property type="match status" value="1"/>
</dbReference>
<dbReference type="GO" id="GO:0015562">
    <property type="term" value="F:efflux transmembrane transporter activity"/>
    <property type="evidence" value="ECO:0007669"/>
    <property type="project" value="InterPro"/>
</dbReference>
<dbReference type="SUPFAM" id="SSF82866">
    <property type="entry name" value="Multidrug efflux transporter AcrB transmembrane domain"/>
    <property type="match status" value="2"/>
</dbReference>
<dbReference type="Gene3D" id="3.30.70.1320">
    <property type="entry name" value="Multidrug efflux transporter AcrB pore domain like"/>
    <property type="match status" value="1"/>
</dbReference>
<dbReference type="OrthoDB" id="9758234at2"/>
<dbReference type="Gene3D" id="1.20.1600.10">
    <property type="entry name" value="Outer membrane efflux proteins (OEP)"/>
    <property type="match status" value="1"/>
</dbReference>
<dbReference type="InterPro" id="IPR027463">
    <property type="entry name" value="AcrB_DN_DC_subdom"/>
</dbReference>
<feature type="transmembrane region" description="Helical" evidence="3">
    <location>
        <begin position="12"/>
        <end position="30"/>
    </location>
</feature>
<feature type="transmembrane region" description="Helical" evidence="3">
    <location>
        <begin position="390"/>
        <end position="412"/>
    </location>
</feature>
<dbReference type="InterPro" id="IPR003423">
    <property type="entry name" value="OMP_efflux"/>
</dbReference>
<dbReference type="SUPFAM" id="SSF56954">
    <property type="entry name" value="Outer membrane efflux proteins (OEP)"/>
    <property type="match status" value="1"/>
</dbReference>
<dbReference type="Pfam" id="PF00873">
    <property type="entry name" value="ACR_tran"/>
    <property type="match status" value="1"/>
</dbReference>
<gene>
    <name evidence="4" type="ORF">EI427_24145</name>
</gene>
<dbReference type="GO" id="GO:0042910">
    <property type="term" value="F:xenobiotic transmembrane transporter activity"/>
    <property type="evidence" value="ECO:0007669"/>
    <property type="project" value="TreeGrafter"/>
</dbReference>
<dbReference type="RefSeq" id="WP_126619903.1">
    <property type="nucleotide sequence ID" value="NZ_CP034563.1"/>
</dbReference>
<keyword evidence="2" id="KW-0175">Coiled coil</keyword>
<dbReference type="InterPro" id="IPR001036">
    <property type="entry name" value="Acrflvin-R"/>
</dbReference>
<dbReference type="PRINTS" id="PR00702">
    <property type="entry name" value="ACRIFLAVINRP"/>
</dbReference>
<feature type="transmembrane region" description="Helical" evidence="3">
    <location>
        <begin position="860"/>
        <end position="876"/>
    </location>
</feature>
<feature type="transmembrane region" description="Helical" evidence="3">
    <location>
        <begin position="361"/>
        <end position="378"/>
    </location>
</feature>
<sequence>MSIVKSALDNKQIILTITFLIVMYGVYSLLNMPRREDPKFNIREGLIVAAFPGANSRDVEIQVTSKIEDVLFSYEEVNKAKTYSNSREGVLYIVVELQDFVTNADVFWSKLQDKLALLKLAELPSGVIGPIVQSDFGDTIALLVSFQSDKRDSREIKSYIDQLADRLRAIPSLSKIKKLGNKEECYYINIDYRKLSQYKIYTPQIYASLRSENSIVPNGNIKFDNNRLGFLSGNYFSTKKDIENQVVAKGTSGQVIRVKDIAEVKRGYTEEDQKIRVNGVESILISMEMQNGFNIVDFGNEVDDVISSFKETIPSDIRIDNVVNQPTNVDESISDFIREFFIAIVSVIVVILLLLPFRVALIATLAIPVTVAFTFGILDGLGIQLQQVSLASLIVVLGMLVDDAIVIADNYVEKLDEDMPPYEAAWRSADELKIPVFTAGLTIAGAFLPLIALSGAVGEFIHSLPITVAIAINASYLIAMLLTPYLCYTFIKKKFEKKADGKKDLLDYLQAFFDHAIDTSFKFPKTLFVFSTLSFLVGGSLYFLLKQKLFPAAERDQFVIEIRTKEGASLAYTDSITLAIEQKIKGNDKLKSYASFMGTSSPRFYYNYASKFPQQNLSQILINTTSVEATDEWVAELENTIPKAFPTAYIQVKKMQQGTPYEAPVELRIKGRDLTTIKKIGVDMKAILNASPYSYNITDDNFENQLSLDIRANKNVANQLGITDATIMRELSAAYNGLKVGSLWEGNTALPIIMQDENIKEKEISAMRNFYITSSITGASVPLVEVATINPRWYPSNIKHRNGIKTLTVQSMTKSDVLPSEIINSIRDAIDSYQLPEGYTLELGGEDESQRETFEEMNKVIVYCVFIIFLVILIQFKTLNQVAIVLAAIPLSVFGAFFGLLLSGYPFGFTAFVGLASLVGVSVRNSIILVDFANELVIKEGHTIKEAAIGAGKRRIRPIFLTTMAAAIGVTPMIISGSPMWAPLATVLAVGLVFSMFMTLLTIPVLYWKFGETAALKQHITGGAVLLALFLLPNPTKAQDVITLDQCVDKAKENNQQLQLITLEAKKKQIEVDKVNANYLPTVMLDGGIFWYYHTERTTDVEISINELPVIGGIPPIGLGTEFTLAENNSFIGVANVGVYQPISQLFKIKSGSEVKQIDQKLVLNKYFEAENKIREGVSKLYVGIAIEEAKKEAYNKQIELITQKLEKVQSGVDAGEILDVYALGLNADLLDHESKLKQSEIDAEKYRLQLNTLLNFPQDSIWNVANVTYDSLGVESLINLVLYDSTLVAENYKVKESNLMIEKAEAGLNYYKRQHIPDISLTAQGFYFGNVPLVPQTNVLIGATLSWPILQWGKKSKDVEISKIQLQQAQIQLDENEREVNQELNTKIQELKNALIVLKTAKKALEFRNRELKIKSDAYTNGMLSFKDFADTQEKNLDTKTLILKATSNVIVKEYELRNLLRLESN</sequence>